<sequence precursor="true">MSESRHKSRDNILDAAQRVAGKVGAGNLTLDKVACECGMSKGGLLYNFPNKDALLAAMLDRLLEQHQQILATEERMLGDEPNRCLKAILRSMACHQMADPEVYLSLLAAASQQPELLAPVREALAAHYERLTNESSDPQLAVLLWLAAEGLMFHDILNIAPYSKSEKNKLFQRLFEISGEVS</sequence>
<keyword evidence="1" id="KW-0805">Transcription regulation</keyword>
<keyword evidence="7" id="KW-1185">Reference proteome</keyword>
<reference evidence="6 7" key="1">
    <citation type="submission" date="2015-11" db="EMBL/GenBank/DDBJ databases">
        <authorList>
            <person name="Zhang Y."/>
            <person name="Guo Z."/>
        </authorList>
    </citation>
    <scope>NUCLEOTIDE SEQUENCE [LARGE SCALE GENOMIC DNA]</scope>
    <source>
        <strain evidence="6 7">KCTC 32221</strain>
    </source>
</reference>
<dbReference type="PATRIC" id="fig|1249552.3.peg.1538"/>
<dbReference type="EMBL" id="CP013189">
    <property type="protein sequence ID" value="ALO46188.1"/>
    <property type="molecule type" value="Genomic_DNA"/>
</dbReference>
<feature type="domain" description="HTH tetR-type" evidence="5">
    <location>
        <begin position="6"/>
        <end position="66"/>
    </location>
</feature>
<dbReference type="GO" id="GO:0003700">
    <property type="term" value="F:DNA-binding transcription factor activity"/>
    <property type="evidence" value="ECO:0007669"/>
    <property type="project" value="TreeGrafter"/>
</dbReference>
<dbReference type="Proteomes" id="UP000065641">
    <property type="component" value="Chromosome"/>
</dbReference>
<feature type="DNA-binding region" description="H-T-H motif" evidence="4">
    <location>
        <begin position="29"/>
        <end position="48"/>
    </location>
</feature>
<dbReference type="PRINTS" id="PR00455">
    <property type="entry name" value="HTHTETR"/>
</dbReference>
<evidence type="ECO:0000256" key="3">
    <source>
        <dbReference type="ARBA" id="ARBA00023163"/>
    </source>
</evidence>
<dbReference type="PANTHER" id="PTHR30055:SF234">
    <property type="entry name" value="HTH-TYPE TRANSCRIPTIONAL REGULATOR BETI"/>
    <property type="match status" value="1"/>
</dbReference>
<accession>A0A0S2KCZ8</accession>
<dbReference type="InterPro" id="IPR009057">
    <property type="entry name" value="Homeodomain-like_sf"/>
</dbReference>
<evidence type="ECO:0000256" key="4">
    <source>
        <dbReference type="PROSITE-ProRule" id="PRU00335"/>
    </source>
</evidence>
<evidence type="ECO:0000256" key="1">
    <source>
        <dbReference type="ARBA" id="ARBA00023015"/>
    </source>
</evidence>
<evidence type="ECO:0000313" key="7">
    <source>
        <dbReference type="Proteomes" id="UP000065641"/>
    </source>
</evidence>
<dbReference type="Pfam" id="PF17937">
    <property type="entry name" value="TetR_C_28"/>
    <property type="match status" value="1"/>
</dbReference>
<organism evidence="6 7">
    <name type="scientific">Pseudohongiella spirulinae</name>
    <dbReference type="NCBI Taxonomy" id="1249552"/>
    <lineage>
        <taxon>Bacteria</taxon>
        <taxon>Pseudomonadati</taxon>
        <taxon>Pseudomonadota</taxon>
        <taxon>Gammaproteobacteria</taxon>
        <taxon>Pseudomonadales</taxon>
        <taxon>Pseudohongiellaceae</taxon>
        <taxon>Pseudohongiella</taxon>
    </lineage>
</organism>
<dbReference type="OrthoDB" id="6860332at2"/>
<evidence type="ECO:0000256" key="2">
    <source>
        <dbReference type="ARBA" id="ARBA00023125"/>
    </source>
</evidence>
<dbReference type="InterPro" id="IPR050109">
    <property type="entry name" value="HTH-type_TetR-like_transc_reg"/>
</dbReference>
<dbReference type="AlphaFoldDB" id="A0A0S2KCZ8"/>
<name>A0A0S2KCZ8_9GAMM</name>
<protein>
    <submittedName>
        <fullName evidence="6">TetR family transcriptional regulator</fullName>
    </submittedName>
</protein>
<dbReference type="RefSeq" id="WP_058021650.1">
    <property type="nucleotide sequence ID" value="NZ_CP013189.1"/>
</dbReference>
<keyword evidence="3" id="KW-0804">Transcription</keyword>
<dbReference type="SUPFAM" id="SSF48498">
    <property type="entry name" value="Tetracyclin repressor-like, C-terminal domain"/>
    <property type="match status" value="1"/>
</dbReference>
<gene>
    <name evidence="6" type="ORF">PS2015_1532</name>
</gene>
<proteinExistence type="predicted"/>
<dbReference type="SUPFAM" id="SSF46689">
    <property type="entry name" value="Homeodomain-like"/>
    <property type="match status" value="1"/>
</dbReference>
<dbReference type="InterPro" id="IPR036271">
    <property type="entry name" value="Tet_transcr_reg_TetR-rel_C_sf"/>
</dbReference>
<dbReference type="Gene3D" id="1.10.357.10">
    <property type="entry name" value="Tetracycline Repressor, domain 2"/>
    <property type="match status" value="1"/>
</dbReference>
<dbReference type="InterPro" id="IPR041479">
    <property type="entry name" value="TetR_CgmR_C"/>
</dbReference>
<dbReference type="Pfam" id="PF00440">
    <property type="entry name" value="TetR_N"/>
    <property type="match status" value="1"/>
</dbReference>
<evidence type="ECO:0000259" key="5">
    <source>
        <dbReference type="PROSITE" id="PS50977"/>
    </source>
</evidence>
<dbReference type="PROSITE" id="PS50977">
    <property type="entry name" value="HTH_TETR_2"/>
    <property type="match status" value="1"/>
</dbReference>
<dbReference type="KEGG" id="pspi:PS2015_1532"/>
<dbReference type="PANTHER" id="PTHR30055">
    <property type="entry name" value="HTH-TYPE TRANSCRIPTIONAL REGULATOR RUTR"/>
    <property type="match status" value="1"/>
</dbReference>
<dbReference type="GO" id="GO:0000976">
    <property type="term" value="F:transcription cis-regulatory region binding"/>
    <property type="evidence" value="ECO:0007669"/>
    <property type="project" value="TreeGrafter"/>
</dbReference>
<keyword evidence="2 4" id="KW-0238">DNA-binding</keyword>
<dbReference type="InterPro" id="IPR001647">
    <property type="entry name" value="HTH_TetR"/>
</dbReference>
<evidence type="ECO:0000313" key="6">
    <source>
        <dbReference type="EMBL" id="ALO46188.1"/>
    </source>
</evidence>
<dbReference type="STRING" id="1249552.PS2015_1532"/>